<organism evidence="5 6">
    <name type="scientific">Microbulbifer elongatus</name>
    <dbReference type="NCBI Taxonomy" id="86173"/>
    <lineage>
        <taxon>Bacteria</taxon>
        <taxon>Pseudomonadati</taxon>
        <taxon>Pseudomonadota</taxon>
        <taxon>Gammaproteobacteria</taxon>
        <taxon>Cellvibrionales</taxon>
        <taxon>Microbulbiferaceae</taxon>
        <taxon>Microbulbifer</taxon>
    </lineage>
</organism>
<proteinExistence type="inferred from homology"/>
<reference evidence="5" key="1">
    <citation type="thesis" date="2020" institute="Technische Universitat Dresden" country="Dresden, Germany">
        <title>The Agarolytic System of Microbulbifer elongatus PORT2, Isolated from Batu Karas, Pangandaran West Java Indonesia.</title>
        <authorList>
            <person name="Anggraeni S.R."/>
        </authorList>
    </citation>
    <scope>NUCLEOTIDE SEQUENCE</scope>
    <source>
        <strain evidence="5">PORT2</strain>
    </source>
</reference>
<dbReference type="Pfam" id="PF02630">
    <property type="entry name" value="SCO1-SenC"/>
    <property type="match status" value="1"/>
</dbReference>
<evidence type="ECO:0000256" key="1">
    <source>
        <dbReference type="ARBA" id="ARBA00010996"/>
    </source>
</evidence>
<evidence type="ECO:0000259" key="4">
    <source>
        <dbReference type="PROSITE" id="PS51352"/>
    </source>
</evidence>
<dbReference type="Gene3D" id="3.40.30.10">
    <property type="entry name" value="Glutaredoxin"/>
    <property type="match status" value="1"/>
</dbReference>
<dbReference type="InterPro" id="IPR036249">
    <property type="entry name" value="Thioredoxin-like_sf"/>
</dbReference>
<gene>
    <name evidence="5" type="ORF">HXX02_10655</name>
</gene>
<keyword evidence="6" id="KW-1185">Reference proteome</keyword>
<dbReference type="PROSITE" id="PS51352">
    <property type="entry name" value="THIOREDOXIN_2"/>
    <property type="match status" value="1"/>
</dbReference>
<evidence type="ECO:0000313" key="5">
    <source>
        <dbReference type="EMBL" id="MCQ3829905.1"/>
    </source>
</evidence>
<feature type="transmembrane region" description="Helical" evidence="3">
    <location>
        <begin position="15"/>
        <end position="34"/>
    </location>
</feature>
<dbReference type="Proteomes" id="UP001205566">
    <property type="component" value="Unassembled WGS sequence"/>
</dbReference>
<comment type="caution">
    <text evidence="5">The sequence shown here is derived from an EMBL/GenBank/DDBJ whole genome shotgun (WGS) entry which is preliminary data.</text>
</comment>
<keyword evidence="3" id="KW-0812">Transmembrane</keyword>
<keyword evidence="3" id="KW-1133">Transmembrane helix</keyword>
<dbReference type="InterPro" id="IPR003782">
    <property type="entry name" value="SCO1/SenC"/>
</dbReference>
<dbReference type="PANTHER" id="PTHR12151:SF25">
    <property type="entry name" value="LINALOOL DEHYDRATASE_ISOMERASE DOMAIN-CONTAINING PROTEIN"/>
    <property type="match status" value="1"/>
</dbReference>
<dbReference type="InterPro" id="IPR013766">
    <property type="entry name" value="Thioredoxin_domain"/>
</dbReference>
<protein>
    <submittedName>
        <fullName evidence="5">SCO family protein</fullName>
    </submittedName>
</protein>
<dbReference type="CDD" id="cd02968">
    <property type="entry name" value="SCO"/>
    <property type="match status" value="1"/>
</dbReference>
<evidence type="ECO:0000256" key="3">
    <source>
        <dbReference type="SAM" id="Phobius"/>
    </source>
</evidence>
<dbReference type="PANTHER" id="PTHR12151">
    <property type="entry name" value="ELECTRON TRANSPORT PROTIN SCO1/SENC FAMILY MEMBER"/>
    <property type="match status" value="1"/>
</dbReference>
<dbReference type="EMBL" id="JACASI010000030">
    <property type="protein sequence ID" value="MCQ3829905.1"/>
    <property type="molecule type" value="Genomic_DNA"/>
</dbReference>
<comment type="similarity">
    <text evidence="1">Belongs to the SCO1/2 family.</text>
</comment>
<evidence type="ECO:0000256" key="2">
    <source>
        <dbReference type="ARBA" id="ARBA00023008"/>
    </source>
</evidence>
<keyword evidence="3" id="KW-0472">Membrane</keyword>
<accession>A0ABT1P1A9</accession>
<evidence type="ECO:0000313" key="6">
    <source>
        <dbReference type="Proteomes" id="UP001205566"/>
    </source>
</evidence>
<name>A0ABT1P1A9_9GAMM</name>
<dbReference type="SUPFAM" id="SSF52833">
    <property type="entry name" value="Thioredoxin-like"/>
    <property type="match status" value="1"/>
</dbReference>
<feature type="domain" description="Thioredoxin" evidence="4">
    <location>
        <begin position="56"/>
        <end position="209"/>
    </location>
</feature>
<dbReference type="RefSeq" id="WP_255874930.1">
    <property type="nucleotide sequence ID" value="NZ_JACASI010000030.1"/>
</dbReference>
<keyword evidence="2" id="KW-0186">Copper</keyword>
<sequence>MGENLQHTAAQKRGIFLTVAVLVLFMVAVLAGFLNKMNQPRVITDAELRANGAIKLERPRILDEFELIADSGSAFKTTQLAGRWTLVFFGFTHCPDVCPTTLSTLNRFYQTLDDDTRENTDILLVSVDPQRDKPQQLQEYVRYFNPDFYGVTGEFINLKRFANQLNVPFNKVPLDDGNYTVDHGSQVVLINPRGHYHGFFKAPLDPAKMKLTYRSMRATYNG</sequence>